<comment type="caution">
    <text evidence="1">The sequence shown here is derived from an EMBL/GenBank/DDBJ whole genome shotgun (WGS) entry which is preliminary data.</text>
</comment>
<dbReference type="AlphaFoldDB" id="X1IRY1"/>
<organism evidence="1">
    <name type="scientific">marine sediment metagenome</name>
    <dbReference type="NCBI Taxonomy" id="412755"/>
    <lineage>
        <taxon>unclassified sequences</taxon>
        <taxon>metagenomes</taxon>
        <taxon>ecological metagenomes</taxon>
    </lineage>
</organism>
<name>X1IRY1_9ZZZZ</name>
<reference evidence="1" key="1">
    <citation type="journal article" date="2014" name="Front. Microbiol.">
        <title>High frequency of phylogenetically diverse reductive dehalogenase-homologous genes in deep subseafloor sedimentary metagenomes.</title>
        <authorList>
            <person name="Kawai M."/>
            <person name="Futagami T."/>
            <person name="Toyoda A."/>
            <person name="Takaki Y."/>
            <person name="Nishi S."/>
            <person name="Hori S."/>
            <person name="Arai W."/>
            <person name="Tsubouchi T."/>
            <person name="Morono Y."/>
            <person name="Uchiyama I."/>
            <person name="Ito T."/>
            <person name="Fujiyama A."/>
            <person name="Inagaki F."/>
            <person name="Takami H."/>
        </authorList>
    </citation>
    <scope>NUCLEOTIDE SEQUENCE</scope>
    <source>
        <strain evidence="1">Expedition CK06-06</strain>
    </source>
</reference>
<feature type="non-terminal residue" evidence="1">
    <location>
        <position position="1"/>
    </location>
</feature>
<proteinExistence type="predicted"/>
<sequence length="32" mass="3820">EKDKLFIRKVVSKAKRMARHDKKHGRPVPFES</sequence>
<gene>
    <name evidence="1" type="ORF">S03H2_31022</name>
</gene>
<protein>
    <submittedName>
        <fullName evidence="1">Uncharacterized protein</fullName>
    </submittedName>
</protein>
<accession>X1IRY1</accession>
<dbReference type="EMBL" id="BARU01018789">
    <property type="protein sequence ID" value="GAH60308.1"/>
    <property type="molecule type" value="Genomic_DNA"/>
</dbReference>
<evidence type="ECO:0000313" key="1">
    <source>
        <dbReference type="EMBL" id="GAH60308.1"/>
    </source>
</evidence>